<comment type="catalytic activity">
    <reaction evidence="10">
        <text>L-seryl-[protein] + ATP = O-phospho-L-seryl-[protein] + ADP + H(+)</text>
        <dbReference type="Rhea" id="RHEA:17989"/>
        <dbReference type="Rhea" id="RHEA-COMP:9863"/>
        <dbReference type="Rhea" id="RHEA-COMP:11604"/>
        <dbReference type="ChEBI" id="CHEBI:15378"/>
        <dbReference type="ChEBI" id="CHEBI:29999"/>
        <dbReference type="ChEBI" id="CHEBI:30616"/>
        <dbReference type="ChEBI" id="CHEBI:83421"/>
        <dbReference type="ChEBI" id="CHEBI:456216"/>
        <dbReference type="EC" id="2.7.11.1"/>
    </reaction>
</comment>
<evidence type="ECO:0000256" key="4">
    <source>
        <dbReference type="ARBA" id="ARBA00022553"/>
    </source>
</evidence>
<protein>
    <recommendedName>
        <fullName evidence="2">non-specific serine/threonine protein kinase</fullName>
        <ecNumber evidence="2">2.7.11.1</ecNumber>
    </recommendedName>
</protein>
<dbReference type="EMBL" id="GEMB01006062">
    <property type="protein sequence ID" value="JAR97263.1"/>
    <property type="molecule type" value="Transcribed_RNA"/>
</dbReference>
<evidence type="ECO:0000256" key="11">
    <source>
        <dbReference type="PROSITE-ProRule" id="PRU10141"/>
    </source>
</evidence>
<reference evidence="12" key="1">
    <citation type="submission" date="2016-04" db="EMBL/GenBank/DDBJ databases">
        <authorList>
            <person name="Calderon-Fernandez G.M.Sr."/>
        </authorList>
    </citation>
    <scope>NUCLEOTIDE SEQUENCE</scope>
    <source>
        <strain evidence="12">Int1</strain>
        <tissue evidence="12">Integument</tissue>
    </source>
</reference>
<proteinExistence type="inferred from homology"/>
<evidence type="ECO:0000256" key="9">
    <source>
        <dbReference type="ARBA" id="ARBA00047899"/>
    </source>
</evidence>
<evidence type="ECO:0000256" key="10">
    <source>
        <dbReference type="ARBA" id="ARBA00048679"/>
    </source>
</evidence>
<organism evidence="12">
    <name type="scientific">Triatoma infestans</name>
    <name type="common">Assassin bug</name>
    <dbReference type="NCBI Taxonomy" id="30076"/>
    <lineage>
        <taxon>Eukaryota</taxon>
        <taxon>Metazoa</taxon>
        <taxon>Ecdysozoa</taxon>
        <taxon>Arthropoda</taxon>
        <taxon>Hexapoda</taxon>
        <taxon>Insecta</taxon>
        <taxon>Pterygota</taxon>
        <taxon>Neoptera</taxon>
        <taxon>Paraneoptera</taxon>
        <taxon>Hemiptera</taxon>
        <taxon>Heteroptera</taxon>
        <taxon>Panheteroptera</taxon>
        <taxon>Cimicomorpha</taxon>
        <taxon>Reduviidae</taxon>
        <taxon>Triatominae</taxon>
        <taxon>Triatoma</taxon>
    </lineage>
</organism>
<dbReference type="GO" id="GO:0005524">
    <property type="term" value="F:ATP binding"/>
    <property type="evidence" value="ECO:0007669"/>
    <property type="project" value="UniProtKB-UniRule"/>
</dbReference>
<keyword evidence="7 12" id="KW-0418">Kinase</keyword>
<evidence type="ECO:0000256" key="5">
    <source>
        <dbReference type="ARBA" id="ARBA00022679"/>
    </source>
</evidence>
<evidence type="ECO:0000256" key="2">
    <source>
        <dbReference type="ARBA" id="ARBA00012513"/>
    </source>
</evidence>
<dbReference type="AlphaFoldDB" id="A0A161M3I3"/>
<evidence type="ECO:0000313" key="12">
    <source>
        <dbReference type="EMBL" id="JAR97263.1"/>
    </source>
</evidence>
<dbReference type="InterPro" id="IPR017441">
    <property type="entry name" value="Protein_kinase_ATP_BS"/>
</dbReference>
<keyword evidence="3" id="KW-0723">Serine/threonine-protein kinase</keyword>
<keyword evidence="8 11" id="KW-0067">ATP-binding</keyword>
<sequence>MDDIAVNTSSGLIKIAKTTAITEDYNISNTVLGLGINGKVVQCYSKKTGEMYALKVLQDSVKARREVELHWKASGHKHIVGVIDVYKKYLSWQEIVYLSSWNACKAVSFSKEYKKGRVVLLPKEKLHR</sequence>
<dbReference type="EC" id="2.7.11.1" evidence="2"/>
<dbReference type="GO" id="GO:0004674">
    <property type="term" value="F:protein serine/threonine kinase activity"/>
    <property type="evidence" value="ECO:0007669"/>
    <property type="project" value="UniProtKB-KW"/>
</dbReference>
<keyword evidence="4" id="KW-0597">Phosphoprotein</keyword>
<dbReference type="PROSITE" id="PS00107">
    <property type="entry name" value="PROTEIN_KINASE_ATP"/>
    <property type="match status" value="1"/>
</dbReference>
<evidence type="ECO:0000256" key="3">
    <source>
        <dbReference type="ARBA" id="ARBA00022527"/>
    </source>
</evidence>
<name>A0A161M3I3_TRIIF</name>
<evidence type="ECO:0000256" key="7">
    <source>
        <dbReference type="ARBA" id="ARBA00022777"/>
    </source>
</evidence>
<keyword evidence="5" id="KW-0808">Transferase</keyword>
<reference evidence="12" key="2">
    <citation type="journal article" date="2017" name="J. Med. Entomol.">
        <title>Transcriptome Analysis of the Triatoma infestans (Hemiptera: Reduviidae) Integument.</title>
        <authorList>
            <person name="Calderon-Fernandez G.M."/>
            <person name="Moriconi D.E."/>
            <person name="Dulbecco A.B."/>
            <person name="Juarez M.P."/>
        </authorList>
    </citation>
    <scope>NUCLEOTIDE SEQUENCE</scope>
    <source>
        <strain evidence="12">Int1</strain>
        <tissue evidence="12">Integument</tissue>
    </source>
</reference>
<keyword evidence="6 11" id="KW-0547">Nucleotide-binding</keyword>
<evidence type="ECO:0000256" key="8">
    <source>
        <dbReference type="ARBA" id="ARBA00022840"/>
    </source>
</evidence>
<feature type="binding site" evidence="11">
    <location>
        <position position="55"/>
    </location>
    <ligand>
        <name>ATP</name>
        <dbReference type="ChEBI" id="CHEBI:30616"/>
    </ligand>
</feature>
<dbReference type="SUPFAM" id="SSF56112">
    <property type="entry name" value="Protein kinase-like (PK-like)"/>
    <property type="match status" value="1"/>
</dbReference>
<dbReference type="FunFam" id="3.30.200.20:FF:000156">
    <property type="entry name" value="MAP kinase-activated protein kinase 3"/>
    <property type="match status" value="1"/>
</dbReference>
<accession>A0A161M3I3</accession>
<dbReference type="Gene3D" id="3.30.200.20">
    <property type="entry name" value="Phosphorylase Kinase, domain 1"/>
    <property type="match status" value="1"/>
</dbReference>
<evidence type="ECO:0000256" key="6">
    <source>
        <dbReference type="ARBA" id="ARBA00022741"/>
    </source>
</evidence>
<comment type="similarity">
    <text evidence="1">Belongs to the protein kinase superfamily. CAMK Ser/Thr protein kinase family.</text>
</comment>
<dbReference type="InterPro" id="IPR011009">
    <property type="entry name" value="Kinase-like_dom_sf"/>
</dbReference>
<evidence type="ECO:0000256" key="1">
    <source>
        <dbReference type="ARBA" id="ARBA00006692"/>
    </source>
</evidence>
<comment type="catalytic activity">
    <reaction evidence="9">
        <text>L-threonyl-[protein] + ATP = O-phospho-L-threonyl-[protein] + ADP + H(+)</text>
        <dbReference type="Rhea" id="RHEA:46608"/>
        <dbReference type="Rhea" id="RHEA-COMP:11060"/>
        <dbReference type="Rhea" id="RHEA-COMP:11605"/>
        <dbReference type="ChEBI" id="CHEBI:15378"/>
        <dbReference type="ChEBI" id="CHEBI:30013"/>
        <dbReference type="ChEBI" id="CHEBI:30616"/>
        <dbReference type="ChEBI" id="CHEBI:61977"/>
        <dbReference type="ChEBI" id="CHEBI:456216"/>
        <dbReference type="EC" id="2.7.11.1"/>
    </reaction>
</comment>